<proteinExistence type="predicted"/>
<dbReference type="Pfam" id="PF07690">
    <property type="entry name" value="MFS_1"/>
    <property type="match status" value="1"/>
</dbReference>
<dbReference type="GO" id="GO:0005886">
    <property type="term" value="C:plasma membrane"/>
    <property type="evidence" value="ECO:0007669"/>
    <property type="project" value="TreeGrafter"/>
</dbReference>
<organism evidence="8 9">
    <name type="scientific">Xylaria grammica</name>
    <dbReference type="NCBI Taxonomy" id="363999"/>
    <lineage>
        <taxon>Eukaryota</taxon>
        <taxon>Fungi</taxon>
        <taxon>Dikarya</taxon>
        <taxon>Ascomycota</taxon>
        <taxon>Pezizomycotina</taxon>
        <taxon>Sordariomycetes</taxon>
        <taxon>Xylariomycetidae</taxon>
        <taxon>Xylariales</taxon>
        <taxon>Xylariaceae</taxon>
        <taxon>Xylaria</taxon>
    </lineage>
</organism>
<dbReference type="AlphaFoldDB" id="A0A439DAQ7"/>
<feature type="transmembrane region" description="Helical" evidence="6">
    <location>
        <begin position="52"/>
        <end position="78"/>
    </location>
</feature>
<evidence type="ECO:0000256" key="2">
    <source>
        <dbReference type="ARBA" id="ARBA00022692"/>
    </source>
</evidence>
<dbReference type="Gene3D" id="1.20.1720.10">
    <property type="entry name" value="Multidrug resistance protein D"/>
    <property type="match status" value="1"/>
</dbReference>
<feature type="domain" description="Major facilitator superfamily (MFS) profile" evidence="7">
    <location>
        <begin position="53"/>
        <end position="216"/>
    </location>
</feature>
<evidence type="ECO:0000313" key="8">
    <source>
        <dbReference type="EMBL" id="RWA11493.1"/>
    </source>
</evidence>
<evidence type="ECO:0000256" key="1">
    <source>
        <dbReference type="ARBA" id="ARBA00004141"/>
    </source>
</evidence>
<comment type="subcellular location">
    <subcellularLocation>
        <location evidence="1">Membrane</location>
        <topology evidence="1">Multi-pass membrane protein</topology>
    </subcellularLocation>
</comment>
<feature type="transmembrane region" description="Helical" evidence="6">
    <location>
        <begin position="117"/>
        <end position="144"/>
    </location>
</feature>
<evidence type="ECO:0000313" key="9">
    <source>
        <dbReference type="Proteomes" id="UP000286045"/>
    </source>
</evidence>
<evidence type="ECO:0000256" key="4">
    <source>
        <dbReference type="ARBA" id="ARBA00023136"/>
    </source>
</evidence>
<name>A0A439DAQ7_9PEZI</name>
<dbReference type="SUPFAM" id="SSF103473">
    <property type="entry name" value="MFS general substrate transporter"/>
    <property type="match status" value="1"/>
</dbReference>
<evidence type="ECO:0000256" key="5">
    <source>
        <dbReference type="SAM" id="MobiDB-lite"/>
    </source>
</evidence>
<feature type="region of interest" description="Disordered" evidence="5">
    <location>
        <begin position="1"/>
        <end position="35"/>
    </location>
</feature>
<dbReference type="InterPro" id="IPR011701">
    <property type="entry name" value="MFS"/>
</dbReference>
<evidence type="ECO:0000256" key="6">
    <source>
        <dbReference type="SAM" id="Phobius"/>
    </source>
</evidence>
<keyword evidence="4 6" id="KW-0472">Membrane</keyword>
<dbReference type="Proteomes" id="UP000286045">
    <property type="component" value="Unassembled WGS sequence"/>
</dbReference>
<dbReference type="GO" id="GO:0022857">
    <property type="term" value="F:transmembrane transporter activity"/>
    <property type="evidence" value="ECO:0007669"/>
    <property type="project" value="InterPro"/>
</dbReference>
<dbReference type="PANTHER" id="PTHR23501">
    <property type="entry name" value="MAJOR FACILITATOR SUPERFAMILY"/>
    <property type="match status" value="1"/>
</dbReference>
<feature type="transmembrane region" description="Helical" evidence="6">
    <location>
        <begin position="150"/>
        <end position="169"/>
    </location>
</feature>
<comment type="caution">
    <text evidence="8">The sequence shown here is derived from an EMBL/GenBank/DDBJ whole genome shotgun (WGS) entry which is preliminary data.</text>
</comment>
<dbReference type="PANTHER" id="PTHR23501:SF43">
    <property type="entry name" value="MULTIDRUG TRANSPORTER, PUTATIVE (AFU_ORTHOLOGUE AFUA_6G03040)-RELATED"/>
    <property type="match status" value="1"/>
</dbReference>
<keyword evidence="2 6" id="KW-0812">Transmembrane</keyword>
<feature type="transmembrane region" description="Helical" evidence="6">
    <location>
        <begin position="90"/>
        <end position="110"/>
    </location>
</feature>
<sequence length="216" mass="23236">MALQASAPPADQESGDRIELVSRDSNTAKSESETSSGQDEGIVYIHGARFRLICTAIAIVMFLVNLEVPVVITSLVAITNDLHGFDNVGWVVSSYLLGYVGVIVICAKFSDIFGRKLIFLSSIVFFIIFSAACSAADTLVQLIIFRAFQGIGGGGCWSLATIIVVELVPPEQYAKFVANISITNALALLLGPIVGGAITSNATWRWIFIIKFEFPI</sequence>
<dbReference type="EMBL" id="RYZI01000078">
    <property type="protein sequence ID" value="RWA11493.1"/>
    <property type="molecule type" value="Genomic_DNA"/>
</dbReference>
<dbReference type="InterPro" id="IPR036259">
    <property type="entry name" value="MFS_trans_sf"/>
</dbReference>
<gene>
    <name evidence="8" type="ORF">EKO27_g3606</name>
</gene>
<accession>A0A439DAQ7</accession>
<dbReference type="InterPro" id="IPR020846">
    <property type="entry name" value="MFS_dom"/>
</dbReference>
<feature type="compositionally biased region" description="Polar residues" evidence="5">
    <location>
        <begin position="23"/>
        <end position="35"/>
    </location>
</feature>
<evidence type="ECO:0000259" key="7">
    <source>
        <dbReference type="PROSITE" id="PS50850"/>
    </source>
</evidence>
<feature type="transmembrane region" description="Helical" evidence="6">
    <location>
        <begin position="176"/>
        <end position="198"/>
    </location>
</feature>
<keyword evidence="9" id="KW-1185">Reference proteome</keyword>
<evidence type="ECO:0000256" key="3">
    <source>
        <dbReference type="ARBA" id="ARBA00022989"/>
    </source>
</evidence>
<reference evidence="8 9" key="1">
    <citation type="submission" date="2018-12" db="EMBL/GenBank/DDBJ databases">
        <title>Draft genome sequence of Xylaria grammica IHI A82.</title>
        <authorList>
            <person name="Buettner E."/>
            <person name="Kellner H."/>
        </authorList>
    </citation>
    <scope>NUCLEOTIDE SEQUENCE [LARGE SCALE GENOMIC DNA]</scope>
    <source>
        <strain evidence="8 9">IHI A82</strain>
    </source>
</reference>
<dbReference type="PROSITE" id="PS50850">
    <property type="entry name" value="MFS"/>
    <property type="match status" value="1"/>
</dbReference>
<protein>
    <recommendedName>
        <fullName evidence="7">Major facilitator superfamily (MFS) profile domain-containing protein</fullName>
    </recommendedName>
</protein>
<keyword evidence="3 6" id="KW-1133">Transmembrane helix</keyword>